<dbReference type="RefSeq" id="WP_038903900.1">
    <property type="nucleotide sequence ID" value="NZ_CP162411.1"/>
</dbReference>
<evidence type="ECO:0000313" key="2">
    <source>
        <dbReference type="EMBL" id="XDL15929.1"/>
    </source>
</evidence>
<dbReference type="EMBL" id="CP162670">
    <property type="protein sequence ID" value="XDL23293.1"/>
    <property type="molecule type" value="Genomic_DNA"/>
</dbReference>
<sequence length="165" mass="18218">MLGIVTDMPVWVIILLVSSLLYCISFCFKKDVSIKLLIIIPGGFMIVSIISLLQQGNIIIAGLMWLAGCIIGGMAANRIFSPQTYHPGRKAGTITVPGTWSVIIIFLVYFPLRYYIGYRQAMAADHVLSMPLILLLAVSSGGAVGFFTLRACIIFWRYKKLAVKE</sequence>
<keyword evidence="1" id="KW-0812">Transmembrane</keyword>
<feature type="transmembrane region" description="Helical" evidence="1">
    <location>
        <begin position="6"/>
        <end position="24"/>
    </location>
</feature>
<keyword evidence="1" id="KW-0472">Membrane</keyword>
<dbReference type="GeneID" id="302582706"/>
<gene>
    <name evidence="2" type="ORF">LF923_0006695</name>
    <name evidence="3" type="ORF">LF929_013515</name>
</gene>
<dbReference type="EMBL" id="CP162411">
    <property type="protein sequence ID" value="XDL15929.1"/>
    <property type="molecule type" value="Genomic_DNA"/>
</dbReference>
<name>A0AB39IJI1_9GAMM</name>
<proteinExistence type="predicted"/>
<evidence type="ECO:0000313" key="3">
    <source>
        <dbReference type="EMBL" id="XDL23293.1"/>
    </source>
</evidence>
<feature type="transmembrane region" description="Helical" evidence="1">
    <location>
        <begin position="92"/>
        <end position="112"/>
    </location>
</feature>
<feature type="transmembrane region" description="Helical" evidence="1">
    <location>
        <begin position="59"/>
        <end position="80"/>
    </location>
</feature>
<evidence type="ECO:0008006" key="4">
    <source>
        <dbReference type="Google" id="ProtNLM"/>
    </source>
</evidence>
<feature type="transmembrane region" description="Helical" evidence="1">
    <location>
        <begin position="36"/>
        <end position="53"/>
    </location>
</feature>
<evidence type="ECO:0000256" key="1">
    <source>
        <dbReference type="SAM" id="Phobius"/>
    </source>
</evidence>
<dbReference type="AlphaFoldDB" id="A0AB39IJI1"/>
<feature type="transmembrane region" description="Helical" evidence="1">
    <location>
        <begin position="132"/>
        <end position="156"/>
    </location>
</feature>
<keyword evidence="1" id="KW-1133">Transmembrane helix</keyword>
<organism evidence="2">
    <name type="scientific">Dickeya oryzae</name>
    <dbReference type="NCBI Taxonomy" id="1240404"/>
    <lineage>
        <taxon>Bacteria</taxon>
        <taxon>Pseudomonadati</taxon>
        <taxon>Pseudomonadota</taxon>
        <taxon>Gammaproteobacteria</taxon>
        <taxon>Enterobacterales</taxon>
        <taxon>Pectobacteriaceae</taxon>
        <taxon>Dickeya</taxon>
    </lineage>
</organism>
<protein>
    <recommendedName>
        <fullName evidence="4">DUF1453 domain-containing protein</fullName>
    </recommendedName>
</protein>
<accession>A0AB39IJI1</accession>
<reference evidence="2" key="1">
    <citation type="submission" date="2024-07" db="EMBL/GenBank/DDBJ databases">
        <authorList>
            <person name="Pedron J."/>
        </authorList>
    </citation>
    <scope>NUCLEOTIDE SEQUENCE</scope>
    <source>
        <strain evidence="3">A003-S1-M15</strain>
        <strain evidence="2">A642-S2-A17</strain>
    </source>
</reference>